<evidence type="ECO:0000313" key="2">
    <source>
        <dbReference type="Proteomes" id="UP000593579"/>
    </source>
</evidence>
<name>A0A7J9CNW3_GOSGO</name>
<dbReference type="AlphaFoldDB" id="A0A7J9CNW3"/>
<dbReference type="InterPro" id="IPR036396">
    <property type="entry name" value="Cyt_P450_sf"/>
</dbReference>
<dbReference type="GO" id="GO:0016705">
    <property type="term" value="F:oxidoreductase activity, acting on paired donors, with incorporation or reduction of molecular oxygen"/>
    <property type="evidence" value="ECO:0007669"/>
    <property type="project" value="InterPro"/>
</dbReference>
<evidence type="ECO:0008006" key="3">
    <source>
        <dbReference type="Google" id="ProtNLM"/>
    </source>
</evidence>
<dbReference type="Gene3D" id="1.10.630.10">
    <property type="entry name" value="Cytochrome P450"/>
    <property type="match status" value="1"/>
</dbReference>
<dbReference type="InterPro" id="IPR001128">
    <property type="entry name" value="Cyt_P450"/>
</dbReference>
<organism evidence="1 2">
    <name type="scientific">Gossypium gossypioides</name>
    <name type="common">Mexican cotton</name>
    <name type="synonym">Selera gossypioides</name>
    <dbReference type="NCBI Taxonomy" id="34282"/>
    <lineage>
        <taxon>Eukaryota</taxon>
        <taxon>Viridiplantae</taxon>
        <taxon>Streptophyta</taxon>
        <taxon>Embryophyta</taxon>
        <taxon>Tracheophyta</taxon>
        <taxon>Spermatophyta</taxon>
        <taxon>Magnoliopsida</taxon>
        <taxon>eudicotyledons</taxon>
        <taxon>Gunneridae</taxon>
        <taxon>Pentapetalae</taxon>
        <taxon>rosids</taxon>
        <taxon>malvids</taxon>
        <taxon>Malvales</taxon>
        <taxon>Malvaceae</taxon>
        <taxon>Malvoideae</taxon>
        <taxon>Gossypium</taxon>
    </lineage>
</organism>
<dbReference type="GO" id="GO:0020037">
    <property type="term" value="F:heme binding"/>
    <property type="evidence" value="ECO:0007669"/>
    <property type="project" value="InterPro"/>
</dbReference>
<reference evidence="1 2" key="1">
    <citation type="journal article" date="2019" name="Genome Biol. Evol.">
        <title>Insights into the evolution of the New World diploid cottons (Gossypium, subgenus Houzingenia) based on genome sequencing.</title>
        <authorList>
            <person name="Grover C.E."/>
            <person name="Arick M.A. 2nd"/>
            <person name="Thrash A."/>
            <person name="Conover J.L."/>
            <person name="Sanders W.S."/>
            <person name="Peterson D.G."/>
            <person name="Frelichowski J.E."/>
            <person name="Scheffler J.A."/>
            <person name="Scheffler B.E."/>
            <person name="Wendel J.F."/>
        </authorList>
    </citation>
    <scope>NUCLEOTIDE SEQUENCE [LARGE SCALE GENOMIC DNA]</scope>
    <source>
        <strain evidence="1">5</strain>
        <tissue evidence="1">Leaf</tissue>
    </source>
</reference>
<comment type="caution">
    <text evidence="1">The sequence shown here is derived from an EMBL/GenBank/DDBJ whole genome shotgun (WGS) entry which is preliminary data.</text>
</comment>
<evidence type="ECO:0000313" key="1">
    <source>
        <dbReference type="EMBL" id="MBA0749895.1"/>
    </source>
</evidence>
<dbReference type="EMBL" id="JABEZY010000011">
    <property type="protein sequence ID" value="MBA0749895.1"/>
    <property type="molecule type" value="Genomic_DNA"/>
</dbReference>
<dbReference type="SUPFAM" id="SSF48264">
    <property type="entry name" value="Cytochrome P450"/>
    <property type="match status" value="1"/>
</dbReference>
<accession>A0A7J9CNW3</accession>
<dbReference type="OrthoDB" id="1470350at2759"/>
<sequence>MMAELLKHPNAMKKVQEEVKNVVGNKSKVDMEDISKMEYLKCVIKETYFKIASGSSSSSSSTNICECQIGRLPHSFRYHGLD</sequence>
<dbReference type="PANTHER" id="PTHR47952:SF1">
    <property type="entry name" value="TRYPTAMINE 5-HYDROXYLASE"/>
    <property type="match status" value="1"/>
</dbReference>
<gene>
    <name evidence="1" type="ORF">Gogos_003771</name>
</gene>
<dbReference type="GO" id="GO:0004497">
    <property type="term" value="F:monooxygenase activity"/>
    <property type="evidence" value="ECO:0007669"/>
    <property type="project" value="InterPro"/>
</dbReference>
<keyword evidence="2" id="KW-1185">Reference proteome</keyword>
<dbReference type="PANTHER" id="PTHR47952">
    <property type="entry name" value="TRYPTAMINE 5-HYDROXYLASE"/>
    <property type="match status" value="1"/>
</dbReference>
<dbReference type="GO" id="GO:0005506">
    <property type="term" value="F:iron ion binding"/>
    <property type="evidence" value="ECO:0007669"/>
    <property type="project" value="InterPro"/>
</dbReference>
<dbReference type="Proteomes" id="UP000593579">
    <property type="component" value="Unassembled WGS sequence"/>
</dbReference>
<protein>
    <recommendedName>
        <fullName evidence="3">Cytochrome P450</fullName>
    </recommendedName>
</protein>
<dbReference type="Pfam" id="PF00067">
    <property type="entry name" value="p450"/>
    <property type="match status" value="1"/>
</dbReference>
<proteinExistence type="predicted"/>